<dbReference type="Gene3D" id="1.10.418.10">
    <property type="entry name" value="Calponin-like domain"/>
    <property type="match status" value="1"/>
</dbReference>
<dbReference type="InterPro" id="IPR036872">
    <property type="entry name" value="CH_dom_sf"/>
</dbReference>
<name>A0ABV0XWW3_9TELE</name>
<evidence type="ECO:0000313" key="2">
    <source>
        <dbReference type="Proteomes" id="UP001469553"/>
    </source>
</evidence>
<dbReference type="PANTHER" id="PTHR14149">
    <property type="entry name" value="RAS GTPASE-ACTIVATING PROTEIN WITH IQ MOTIF"/>
    <property type="match status" value="1"/>
</dbReference>
<dbReference type="PANTHER" id="PTHR14149:SF12">
    <property type="entry name" value="RAS GTPASE-ACTIVATING-LIKE PROTEIN IQGAP2"/>
    <property type="match status" value="1"/>
</dbReference>
<sequence>MPKVVYCIHALSLYLYKLGIAPQIQDLLGKVDFTDSESASGSPSMYLSILLKFKAIIKMGKKGDLSCFKSGMMVGARQADLTIAETADLLGISHKNWSKKQ</sequence>
<accession>A0ABV0XWW3</accession>
<comment type="caution">
    <text evidence="1">The sequence shown here is derived from an EMBL/GenBank/DDBJ whole genome shotgun (WGS) entry which is preliminary data.</text>
</comment>
<gene>
    <name evidence="1" type="ORF">AMECASPLE_036225</name>
</gene>
<dbReference type="Proteomes" id="UP001469553">
    <property type="component" value="Unassembled WGS sequence"/>
</dbReference>
<keyword evidence="2" id="KW-1185">Reference proteome</keyword>
<dbReference type="EMBL" id="JAHRIP010015064">
    <property type="protein sequence ID" value="MEQ2285856.1"/>
    <property type="molecule type" value="Genomic_DNA"/>
</dbReference>
<protein>
    <submittedName>
        <fullName evidence="1">Uncharacterized protein</fullName>
    </submittedName>
</protein>
<organism evidence="1 2">
    <name type="scientific">Ameca splendens</name>
    <dbReference type="NCBI Taxonomy" id="208324"/>
    <lineage>
        <taxon>Eukaryota</taxon>
        <taxon>Metazoa</taxon>
        <taxon>Chordata</taxon>
        <taxon>Craniata</taxon>
        <taxon>Vertebrata</taxon>
        <taxon>Euteleostomi</taxon>
        <taxon>Actinopterygii</taxon>
        <taxon>Neopterygii</taxon>
        <taxon>Teleostei</taxon>
        <taxon>Neoteleostei</taxon>
        <taxon>Acanthomorphata</taxon>
        <taxon>Ovalentaria</taxon>
        <taxon>Atherinomorphae</taxon>
        <taxon>Cyprinodontiformes</taxon>
        <taxon>Goodeidae</taxon>
        <taxon>Ameca</taxon>
    </lineage>
</organism>
<reference evidence="1 2" key="1">
    <citation type="submission" date="2021-06" db="EMBL/GenBank/DDBJ databases">
        <authorList>
            <person name="Palmer J.M."/>
        </authorList>
    </citation>
    <scope>NUCLEOTIDE SEQUENCE [LARGE SCALE GENOMIC DNA]</scope>
    <source>
        <strain evidence="1 2">AS_MEX2019</strain>
        <tissue evidence="1">Muscle</tissue>
    </source>
</reference>
<evidence type="ECO:0000313" key="1">
    <source>
        <dbReference type="EMBL" id="MEQ2285856.1"/>
    </source>
</evidence>
<proteinExistence type="predicted"/>